<dbReference type="GO" id="GO:0016491">
    <property type="term" value="F:oxidoreductase activity"/>
    <property type="evidence" value="ECO:0007669"/>
    <property type="project" value="UniProtKB-KW"/>
</dbReference>
<keyword evidence="1" id="KW-0560">Oxidoreductase</keyword>
<comment type="caution">
    <text evidence="3">The sequence shown here is derived from an EMBL/GenBank/DDBJ whole genome shotgun (WGS) entry which is preliminary data.</text>
</comment>
<name>A0ABD1ZE89_9MARC</name>
<evidence type="ECO:0000259" key="2">
    <source>
        <dbReference type="Pfam" id="PF01370"/>
    </source>
</evidence>
<sequence>MADPKELVCVTGAGGYVASYIVKRLLEKGFRVWGMVRDPDMDSVFERIAHAYLIQTDLYVQEWTYSSKGALMLPLRDVLVFSTPPVPLLFDPYVEMVEPAIKGTINVLKSCVKAGVKKVVLTASSSAFRMRPDYSADIPLAETSWSSVEFCKKVKIMELEL</sequence>
<proteinExistence type="predicted"/>
<dbReference type="InterPro" id="IPR050425">
    <property type="entry name" value="NAD(P)_dehydrat-like"/>
</dbReference>
<organism evidence="3 4">
    <name type="scientific">Riccia fluitans</name>
    <dbReference type="NCBI Taxonomy" id="41844"/>
    <lineage>
        <taxon>Eukaryota</taxon>
        <taxon>Viridiplantae</taxon>
        <taxon>Streptophyta</taxon>
        <taxon>Embryophyta</taxon>
        <taxon>Marchantiophyta</taxon>
        <taxon>Marchantiopsida</taxon>
        <taxon>Marchantiidae</taxon>
        <taxon>Marchantiales</taxon>
        <taxon>Ricciaceae</taxon>
        <taxon>Riccia</taxon>
    </lineage>
</organism>
<reference evidence="3 4" key="1">
    <citation type="submission" date="2024-09" db="EMBL/GenBank/DDBJ databases">
        <title>Chromosome-scale assembly of Riccia fluitans.</title>
        <authorList>
            <person name="Paukszto L."/>
            <person name="Sawicki J."/>
            <person name="Karawczyk K."/>
            <person name="Piernik-Szablinska J."/>
            <person name="Szczecinska M."/>
            <person name="Mazdziarz M."/>
        </authorList>
    </citation>
    <scope>NUCLEOTIDE SEQUENCE [LARGE SCALE GENOMIC DNA]</scope>
    <source>
        <strain evidence="3">Rf_01</strain>
        <tissue evidence="3">Aerial parts of the thallus</tissue>
    </source>
</reference>
<dbReference type="InterPro" id="IPR036291">
    <property type="entry name" value="NAD(P)-bd_dom_sf"/>
</dbReference>
<dbReference type="InterPro" id="IPR001509">
    <property type="entry name" value="Epimerase_deHydtase"/>
</dbReference>
<evidence type="ECO:0000256" key="1">
    <source>
        <dbReference type="ARBA" id="ARBA00023002"/>
    </source>
</evidence>
<evidence type="ECO:0000313" key="4">
    <source>
        <dbReference type="Proteomes" id="UP001605036"/>
    </source>
</evidence>
<dbReference type="EMBL" id="JBHFFA010000001">
    <property type="protein sequence ID" value="KAL2649677.1"/>
    <property type="molecule type" value="Genomic_DNA"/>
</dbReference>
<dbReference type="SUPFAM" id="SSF51735">
    <property type="entry name" value="NAD(P)-binding Rossmann-fold domains"/>
    <property type="match status" value="1"/>
</dbReference>
<dbReference type="PANTHER" id="PTHR10366">
    <property type="entry name" value="NAD DEPENDENT EPIMERASE/DEHYDRATASE"/>
    <property type="match status" value="1"/>
</dbReference>
<gene>
    <name evidence="3" type="ORF">R1flu_017805</name>
</gene>
<dbReference type="Proteomes" id="UP001605036">
    <property type="component" value="Unassembled WGS sequence"/>
</dbReference>
<dbReference type="PANTHER" id="PTHR10366:SF821">
    <property type="entry name" value="TETRAKETIDE ALPHA-PYRONE REDUCTASE 1"/>
    <property type="match status" value="1"/>
</dbReference>
<dbReference type="Gene3D" id="3.40.50.720">
    <property type="entry name" value="NAD(P)-binding Rossmann-like Domain"/>
    <property type="match status" value="1"/>
</dbReference>
<dbReference type="AlphaFoldDB" id="A0ABD1ZE89"/>
<evidence type="ECO:0000313" key="3">
    <source>
        <dbReference type="EMBL" id="KAL2649677.1"/>
    </source>
</evidence>
<feature type="domain" description="NAD-dependent epimerase/dehydratase" evidence="2">
    <location>
        <begin position="8"/>
        <end position="129"/>
    </location>
</feature>
<keyword evidence="4" id="KW-1185">Reference proteome</keyword>
<protein>
    <recommendedName>
        <fullName evidence="2">NAD-dependent epimerase/dehydratase domain-containing protein</fullName>
    </recommendedName>
</protein>
<dbReference type="Pfam" id="PF01370">
    <property type="entry name" value="Epimerase"/>
    <property type="match status" value="1"/>
</dbReference>
<accession>A0ABD1ZE89</accession>